<accession>A0AAV7RPR9</accession>
<feature type="region of interest" description="Disordered" evidence="1">
    <location>
        <begin position="1"/>
        <end position="21"/>
    </location>
</feature>
<proteinExistence type="predicted"/>
<sequence>MQCSNQASLEGYKETNPESTDDCAMEQEALKVGLRGECLLKTYGVKQNMQHNLVKQKTRLAWHQAHKPTDISLVQASLELSCDIAKTWDTLDIAFGIIGKCYVGKKTHPEDSWPGPLEVNPPPCCYV</sequence>
<dbReference type="AlphaFoldDB" id="A0AAV7RPR9"/>
<organism evidence="2 3">
    <name type="scientific">Pleurodeles waltl</name>
    <name type="common">Iberian ribbed newt</name>
    <dbReference type="NCBI Taxonomy" id="8319"/>
    <lineage>
        <taxon>Eukaryota</taxon>
        <taxon>Metazoa</taxon>
        <taxon>Chordata</taxon>
        <taxon>Craniata</taxon>
        <taxon>Vertebrata</taxon>
        <taxon>Euteleostomi</taxon>
        <taxon>Amphibia</taxon>
        <taxon>Batrachia</taxon>
        <taxon>Caudata</taxon>
        <taxon>Salamandroidea</taxon>
        <taxon>Salamandridae</taxon>
        <taxon>Pleurodelinae</taxon>
        <taxon>Pleurodeles</taxon>
    </lineage>
</organism>
<evidence type="ECO:0000313" key="3">
    <source>
        <dbReference type="Proteomes" id="UP001066276"/>
    </source>
</evidence>
<name>A0AAV7RPR9_PLEWA</name>
<comment type="caution">
    <text evidence="2">The sequence shown here is derived from an EMBL/GenBank/DDBJ whole genome shotgun (WGS) entry which is preliminary data.</text>
</comment>
<gene>
    <name evidence="2" type="ORF">NDU88_006264</name>
</gene>
<protein>
    <submittedName>
        <fullName evidence="2">Uncharacterized protein</fullName>
    </submittedName>
</protein>
<reference evidence="2" key="1">
    <citation type="journal article" date="2022" name="bioRxiv">
        <title>Sequencing and chromosome-scale assembly of the giantPleurodeles waltlgenome.</title>
        <authorList>
            <person name="Brown T."/>
            <person name="Elewa A."/>
            <person name="Iarovenko S."/>
            <person name="Subramanian E."/>
            <person name="Araus A.J."/>
            <person name="Petzold A."/>
            <person name="Susuki M."/>
            <person name="Suzuki K.-i.T."/>
            <person name="Hayashi T."/>
            <person name="Toyoda A."/>
            <person name="Oliveira C."/>
            <person name="Osipova E."/>
            <person name="Leigh N.D."/>
            <person name="Simon A."/>
            <person name="Yun M.H."/>
        </authorList>
    </citation>
    <scope>NUCLEOTIDE SEQUENCE</scope>
    <source>
        <strain evidence="2">20211129_DDA</strain>
        <tissue evidence="2">Liver</tissue>
    </source>
</reference>
<dbReference type="Proteomes" id="UP001066276">
    <property type="component" value="Chromosome 5"/>
</dbReference>
<evidence type="ECO:0000313" key="2">
    <source>
        <dbReference type="EMBL" id="KAJ1153505.1"/>
    </source>
</evidence>
<dbReference type="EMBL" id="JANPWB010000009">
    <property type="protein sequence ID" value="KAJ1153505.1"/>
    <property type="molecule type" value="Genomic_DNA"/>
</dbReference>
<evidence type="ECO:0000256" key="1">
    <source>
        <dbReference type="SAM" id="MobiDB-lite"/>
    </source>
</evidence>
<keyword evidence="3" id="KW-1185">Reference proteome</keyword>